<evidence type="ECO:0000313" key="1">
    <source>
        <dbReference type="EMBL" id="VTP01646.1"/>
    </source>
</evidence>
<accession>A0A653EY20</accession>
<protein>
    <submittedName>
        <fullName evidence="1">Uncharacterized protein</fullName>
    </submittedName>
</protein>
<sequence length="72" mass="8131">MSHSQVEEWISGSFIQSHWPCMTLWPISMFSMILATPRVTAPAHHAERFELAANSSRPLTSSARCAAMVRRM</sequence>
<dbReference type="EMBL" id="LR589119">
    <property type="protein sequence ID" value="VTP01646.1"/>
    <property type="molecule type" value="Genomic_DNA"/>
</dbReference>
<dbReference type="AlphaFoldDB" id="A0A653EY20"/>
<gene>
    <name evidence="1" type="ORF">BIN_B_04151</name>
</gene>
<reference evidence="1" key="1">
    <citation type="submission" date="2019-05" db="EMBL/GenBank/DDBJ databases">
        <authorList>
            <person name="Naeem R."/>
            <person name="Antony C."/>
            <person name="Guan Q."/>
        </authorList>
    </citation>
    <scope>NUCLEOTIDE SEQUENCE</scope>
    <source>
        <strain evidence="1">2</strain>
    </source>
</reference>
<organism evidence="1">
    <name type="scientific">Mycobacterium riyadhense</name>
    <dbReference type="NCBI Taxonomy" id="486698"/>
    <lineage>
        <taxon>Bacteria</taxon>
        <taxon>Bacillati</taxon>
        <taxon>Actinomycetota</taxon>
        <taxon>Actinomycetes</taxon>
        <taxon>Mycobacteriales</taxon>
        <taxon>Mycobacteriaceae</taxon>
        <taxon>Mycobacterium</taxon>
    </lineage>
</organism>
<name>A0A653EY20_9MYCO</name>
<proteinExistence type="predicted"/>